<organism evidence="4 5">
    <name type="scientific">Aphanomyces stellatus</name>
    <dbReference type="NCBI Taxonomy" id="120398"/>
    <lineage>
        <taxon>Eukaryota</taxon>
        <taxon>Sar</taxon>
        <taxon>Stramenopiles</taxon>
        <taxon>Oomycota</taxon>
        <taxon>Saprolegniomycetes</taxon>
        <taxon>Saprolegniales</taxon>
        <taxon>Verrucalvaceae</taxon>
        <taxon>Aphanomyces</taxon>
    </lineage>
</organism>
<dbReference type="SUPFAM" id="SSF52058">
    <property type="entry name" value="L domain-like"/>
    <property type="match status" value="1"/>
</dbReference>
<dbReference type="Proteomes" id="UP000332933">
    <property type="component" value="Unassembled WGS sequence"/>
</dbReference>
<evidence type="ECO:0000256" key="2">
    <source>
        <dbReference type="SAM" id="Phobius"/>
    </source>
</evidence>
<feature type="transmembrane region" description="Helical" evidence="2">
    <location>
        <begin position="167"/>
        <end position="187"/>
    </location>
</feature>
<dbReference type="InterPro" id="IPR032675">
    <property type="entry name" value="LRR_dom_sf"/>
</dbReference>
<dbReference type="AlphaFoldDB" id="A0A485K9T0"/>
<name>A0A485K9T0_9STRA</name>
<sequence length="638" mass="70620">MEAVLHAMPTRGSAISPSTPHPSLATTRRPPRYLNVGFALTRLLHLITLIYLTIWVIAFNLLAIVEAQVVRMENPRASSIALGIMVLLHMYGICQCATSPTHLHVFKQPVRPLGLPPTKWARFVSVATELYDSYEDIFVVFFHLSEVACQSVRVMLLAETLVDASSLVGYAACVIVYAAIAPWILFVQNSTTKSLLVGAIKCTFSLALSSCLFLYPTVTQVIPYALSTNKLMAQDNRWNTRYINLARILVISSPLDYVCQVYMHVSTFVSLRRVVHALQCVQKPSRDTKPRTSTAFARPGRLTRHALVVNCAINLSWACILSGLLIRGVAFREPCPAYCPLIVRPLLDLRCNCAYVNVNCHALATSAPEALIQPSIVGTRTLILQFARCDLPVGLNTSTLAPHKNLYKIVILFSNMTRWDATLQPSVRVVFIRFAHLAALPAIVTANVPAYFYVLYIESCPLQPLPSTAFDQIPFLQRLFLANVSLTAFPDAIATIPLLYDLNLRDNNLTTIPVTWQAQMKRSNVFRSARFDGNHLQEGPWTMVRNGVVVGLSANPIASMDKGMDIATAIRLGQVVLDDTPYCHAASAAMIDQVACTNLCAPYCYMYMRGDHFCDPVCFNQACAYNGGDCDDMGFDRS</sequence>
<keyword evidence="2" id="KW-0812">Transmembrane</keyword>
<protein>
    <submittedName>
        <fullName evidence="4">Aste57867_2980 protein</fullName>
    </submittedName>
</protein>
<feature type="region of interest" description="Disordered" evidence="1">
    <location>
        <begin position="1"/>
        <end position="26"/>
    </location>
</feature>
<accession>A0A485K9T0</accession>
<evidence type="ECO:0000313" key="5">
    <source>
        <dbReference type="Proteomes" id="UP000332933"/>
    </source>
</evidence>
<feature type="transmembrane region" description="Helical" evidence="2">
    <location>
        <begin position="77"/>
        <end position="93"/>
    </location>
</feature>
<dbReference type="EMBL" id="VJMH01000445">
    <property type="protein sequence ID" value="KAF0716193.1"/>
    <property type="molecule type" value="Genomic_DNA"/>
</dbReference>
<evidence type="ECO:0000313" key="4">
    <source>
        <dbReference type="EMBL" id="VFT80162.1"/>
    </source>
</evidence>
<keyword evidence="5" id="KW-1185">Reference proteome</keyword>
<evidence type="ECO:0000313" key="3">
    <source>
        <dbReference type="EMBL" id="KAF0716193.1"/>
    </source>
</evidence>
<dbReference type="Gene3D" id="3.80.10.10">
    <property type="entry name" value="Ribonuclease Inhibitor"/>
    <property type="match status" value="1"/>
</dbReference>
<gene>
    <name evidence="4" type="primary">Aste57867_2980</name>
    <name evidence="3" type="ORF">As57867_002971</name>
    <name evidence="4" type="ORF">ASTE57867_2980</name>
</gene>
<reference evidence="4 5" key="1">
    <citation type="submission" date="2019-03" db="EMBL/GenBank/DDBJ databases">
        <authorList>
            <person name="Gaulin E."/>
            <person name="Dumas B."/>
        </authorList>
    </citation>
    <scope>NUCLEOTIDE SEQUENCE [LARGE SCALE GENOMIC DNA]</scope>
    <source>
        <strain evidence="4">CBS 568.67</strain>
    </source>
</reference>
<keyword evidence="2" id="KW-0472">Membrane</keyword>
<evidence type="ECO:0000256" key="1">
    <source>
        <dbReference type="SAM" id="MobiDB-lite"/>
    </source>
</evidence>
<reference evidence="3" key="2">
    <citation type="submission" date="2019-06" db="EMBL/GenBank/DDBJ databases">
        <title>Genomics analysis of Aphanomyces spp. identifies a new class of oomycete effector associated with host adaptation.</title>
        <authorList>
            <person name="Gaulin E."/>
        </authorList>
    </citation>
    <scope>NUCLEOTIDE SEQUENCE</scope>
    <source>
        <strain evidence="3">CBS 578.67</strain>
    </source>
</reference>
<feature type="transmembrane region" description="Helical" evidence="2">
    <location>
        <begin position="43"/>
        <end position="65"/>
    </location>
</feature>
<feature type="transmembrane region" description="Helical" evidence="2">
    <location>
        <begin position="194"/>
        <end position="215"/>
    </location>
</feature>
<proteinExistence type="predicted"/>
<keyword evidence="2" id="KW-1133">Transmembrane helix</keyword>
<dbReference type="EMBL" id="CAADRA010000445">
    <property type="protein sequence ID" value="VFT80162.1"/>
    <property type="molecule type" value="Genomic_DNA"/>
</dbReference>